<reference evidence="1 2" key="1">
    <citation type="journal article" date="2011" name="J. Bacteriol.">
        <title>Genome sequence of the obligate intracellular animal pathogen Chlamydia pecorum E58.</title>
        <authorList>
            <person name="Mojica S."/>
            <person name="Huot Creasy H."/>
            <person name="Daugherty S."/>
            <person name="Read T.D."/>
            <person name="Kim T."/>
            <person name="Kaltenboeck B."/>
            <person name="Bavoil P."/>
            <person name="Myers G.S."/>
        </authorList>
    </citation>
    <scope>NUCLEOTIDE SEQUENCE [LARGE SCALE GENOMIC DNA]</scope>
    <source>
        <strain evidence="1 2">E58</strain>
    </source>
</reference>
<evidence type="ECO:0000313" key="2">
    <source>
        <dbReference type="Proteomes" id="UP000008305"/>
    </source>
</evidence>
<dbReference type="Proteomes" id="UP000008305">
    <property type="component" value="Chromosome"/>
</dbReference>
<proteinExistence type="predicted"/>
<dbReference type="KEGG" id="cpm:G5S_0147"/>
<dbReference type="RefSeq" id="WP_013712250.1">
    <property type="nucleotide sequence ID" value="NC_015408.1"/>
</dbReference>
<dbReference type="Gene3D" id="1.25.40.10">
    <property type="entry name" value="Tetratricopeptide repeat domain"/>
    <property type="match status" value="1"/>
</dbReference>
<dbReference type="InterPro" id="IPR011990">
    <property type="entry name" value="TPR-like_helical_dom_sf"/>
</dbReference>
<name>A0AA34WHR2_CHLPE</name>
<sequence length="802" mass="92226">MKRITHIAQRMVILCFFLPFQMYTSPAEHNKTFGACCSDVHAALESQGDCESLLQEFVHRIFQDRAKLSARDWQTVGVLVKQYIYKCLREKRIDKSKEILQQLLSFPLPNAVKNELRILWQSLNPENMPLQHFIEQFSSLNVGDSLQYRLLMDLYKMTLHSSYEERKQSVLLAKERGLYREAYDQAVALLQAIEKGECCPHEEVAAIETCFLKKTLLALQILLAENPEMYESLIPSYYLTEIAHTEAIDMLVERIAQGEVSRSDEVDSVLLSHAIRRFPVDPQKTIQELEVLIDGGKHLQSRVLYHGYFFLLEIYLQHKHFPAMERLLRFGEAIFDADHEAFPEYQYFLGAYLYALGKHSQAFNIFSGALSSAIRCGVTLAKIYEYLGCISCSQKNYSQAEEYFLRAYKGWDREEAGIGLFLTFMAQGKKEECAKMLQSSNFSFKTQRFLEAFSSERGGALESCVSKISPCPSVSDIYSRCIYFMMKSLSFLSKGPVFELAQEVLNMMEVAFLTQVQQICPDLKECTALEFWKHKLAKTSSQRNLAAPGEPHVLTLCYRALYNEDQEAISLLPMLFSEESSALQSALRLVWVLTKNDDKKDSRYCHNLPLRPCGDRLYLLAYPLKEYFEGREEALQHLSLFPELFPHSSLLTLAYYLLGCGEPSLFLRAAWFVKALAEFPKISLFGEDAEAWVYMYYDIKCSLADAYFSLGDPIRAVEMLEEVKEDWYVHHHPYLQLLGKETYRNSIERRWVQGLAHGYAILNEKTRLAHHLLQHIEKTLLLTRSLQGALAITEALSSGPHL</sequence>
<dbReference type="SUPFAM" id="SSF48452">
    <property type="entry name" value="TPR-like"/>
    <property type="match status" value="1"/>
</dbReference>
<evidence type="ECO:0000313" key="1">
    <source>
        <dbReference type="EMBL" id="AEB41172.1"/>
    </source>
</evidence>
<organism evidence="1 2">
    <name type="scientific">Chlamydia pecorum (strain ATCC VR-628 / DSM 29919 / E58)</name>
    <name type="common">Chlamydophila pecorum</name>
    <dbReference type="NCBI Taxonomy" id="331635"/>
    <lineage>
        <taxon>Bacteria</taxon>
        <taxon>Pseudomonadati</taxon>
        <taxon>Chlamydiota</taxon>
        <taxon>Chlamydiia</taxon>
        <taxon>Chlamydiales</taxon>
        <taxon>Chlamydiaceae</taxon>
        <taxon>Chlamydia/Chlamydophila group</taxon>
        <taxon>Chlamydia</taxon>
    </lineage>
</organism>
<gene>
    <name evidence="1" type="ordered locus">G5S_0147</name>
</gene>
<keyword evidence="2" id="KW-1185">Reference proteome</keyword>
<dbReference type="EMBL" id="CP002608">
    <property type="protein sequence ID" value="AEB41172.1"/>
    <property type="molecule type" value="Genomic_DNA"/>
</dbReference>
<protein>
    <submittedName>
        <fullName evidence="1">Phosphoprotein</fullName>
    </submittedName>
</protein>
<accession>A0AA34WHR2</accession>
<dbReference type="AlphaFoldDB" id="A0AA34WHR2"/>